<protein>
    <recommendedName>
        <fullName evidence="4">DUF2341 domain-containing protein</fullName>
    </recommendedName>
</protein>
<evidence type="ECO:0000313" key="2">
    <source>
        <dbReference type="EMBL" id="OGK24546.1"/>
    </source>
</evidence>
<dbReference type="EMBL" id="MFZM01000006">
    <property type="protein sequence ID" value="OGK24546.1"/>
    <property type="molecule type" value="Genomic_DNA"/>
</dbReference>
<name>A0A1F7H124_9BACT</name>
<organism evidence="2 3">
    <name type="scientific">Candidatus Roizmanbacteria bacterium RIFCSPHIGHO2_02_FULL_37_24</name>
    <dbReference type="NCBI Taxonomy" id="1802037"/>
    <lineage>
        <taxon>Bacteria</taxon>
        <taxon>Candidatus Roizmaniibacteriota</taxon>
    </lineage>
</organism>
<comment type="caution">
    <text evidence="2">The sequence shown here is derived from an EMBL/GenBank/DDBJ whole genome shotgun (WGS) entry which is preliminary data.</text>
</comment>
<evidence type="ECO:0000313" key="3">
    <source>
        <dbReference type="Proteomes" id="UP000177159"/>
    </source>
</evidence>
<evidence type="ECO:0000256" key="1">
    <source>
        <dbReference type="SAM" id="SignalP"/>
    </source>
</evidence>
<keyword evidence="1" id="KW-0732">Signal</keyword>
<accession>A0A1F7H124</accession>
<proteinExistence type="predicted"/>
<reference evidence="2 3" key="1">
    <citation type="journal article" date="2016" name="Nat. Commun.">
        <title>Thousands of microbial genomes shed light on interconnected biogeochemical processes in an aquifer system.</title>
        <authorList>
            <person name="Anantharaman K."/>
            <person name="Brown C.T."/>
            <person name="Hug L.A."/>
            <person name="Sharon I."/>
            <person name="Castelle C.J."/>
            <person name="Probst A.J."/>
            <person name="Thomas B.C."/>
            <person name="Singh A."/>
            <person name="Wilkins M.J."/>
            <person name="Karaoz U."/>
            <person name="Brodie E.L."/>
            <person name="Williams K.H."/>
            <person name="Hubbard S.S."/>
            <person name="Banfield J.F."/>
        </authorList>
    </citation>
    <scope>NUCLEOTIDE SEQUENCE [LARGE SCALE GENOMIC DNA]</scope>
</reference>
<dbReference type="AlphaFoldDB" id="A0A1F7H124"/>
<gene>
    <name evidence="2" type="ORF">A3C24_03285</name>
</gene>
<evidence type="ECO:0008006" key="4">
    <source>
        <dbReference type="Google" id="ProtNLM"/>
    </source>
</evidence>
<feature type="signal peptide" evidence="1">
    <location>
        <begin position="1"/>
        <end position="22"/>
    </location>
</feature>
<sequence length="207" mass="23017">MKKLILVFLILLGLYFVGGVNAQGCDSCKSEACGGYECNGWERVADGGCQWTKYGGEPNRWAIDWNEGFCGNIDTLICRNTGEICGPSHMHWAYNHSGGVGNDLYANWDFDGNDELDKYHVVWIFIPDDHATTTEGRYTSTIGDPGGPAGRREQYQIDQSAYSDQWVFGTSGYNGQNTMLDGFTFECQNCSEIGFDEIQQNEYTVGS</sequence>
<dbReference type="Proteomes" id="UP000177159">
    <property type="component" value="Unassembled WGS sequence"/>
</dbReference>
<feature type="chain" id="PRO_5009529231" description="DUF2341 domain-containing protein" evidence="1">
    <location>
        <begin position="23"/>
        <end position="207"/>
    </location>
</feature>